<keyword evidence="3" id="KW-0479">Metal-binding</keyword>
<sequence>MKGPVCGIENCRSRRYEEGEDGYTYCQNGHQQVGMVRREDDDDYISAARTVTRRKKDVDDEDTPSRILNGPKALDLYLKSVQLILRYQIWFLVHDKGLPAELETVIYDLWTLRVAQLGEKIVTSDNPALESQSQQIFSTMESENDATDNEEEHLSSTKRKRGMRLSTAPNLTDCLALCYLGLVTLRLPFTPGDIYTWVTNGSLAYRRAIKLLPLAMRDQMPPGYRAILDPSAPLSYMRFYKTLTDLQISYSKDHGIIWPALNVPLLLFRYLRELALPLELYDAARRLGELLGYDFAPHYEGKKRLGIPHLPDAQLVSCIIVCVKLLYPLDGYKRYPQSSSDATSVVIDWDLWCEEMRASEERQPPAQDMAKLQEKDVLSMTPEEMDRYLDFYSDTYLDKADIERTSKEDAFSQTLYDMFPIENKNRNIPEEKYVAPSLRQKLDIVQAVHASMKTIPAVPDDDDDDARVLRPGQAYPLWKTEDDLPKVARMLYEKARNVAGLSMHMLMAAVGSTESKMGQWKKAQMRRIESEKAGQDDFAP</sequence>
<keyword evidence="15" id="KW-1185">Reference proteome</keyword>
<feature type="region of interest" description="Disordered" evidence="10">
    <location>
        <begin position="518"/>
        <end position="540"/>
    </location>
</feature>
<organism evidence="14 15">
    <name type="scientific">Pyrenophora seminiperda CCB06</name>
    <dbReference type="NCBI Taxonomy" id="1302712"/>
    <lineage>
        <taxon>Eukaryota</taxon>
        <taxon>Fungi</taxon>
        <taxon>Dikarya</taxon>
        <taxon>Ascomycota</taxon>
        <taxon>Pezizomycotina</taxon>
        <taxon>Dothideomycetes</taxon>
        <taxon>Pleosporomycetidae</taxon>
        <taxon>Pleosporales</taxon>
        <taxon>Pleosporineae</taxon>
        <taxon>Pleosporaceae</taxon>
        <taxon>Pyrenophora</taxon>
    </lineage>
</organism>
<feature type="compositionally biased region" description="Basic and acidic residues" evidence="10">
    <location>
        <begin position="526"/>
        <end position="540"/>
    </location>
</feature>
<dbReference type="EMBL" id="KE747824">
    <property type="protein sequence ID" value="RMZ70099.1"/>
    <property type="molecule type" value="Genomic_DNA"/>
</dbReference>
<comment type="similarity">
    <text evidence="2">Belongs to the RRN7/TAF1B family.</text>
</comment>
<evidence type="ECO:0000259" key="12">
    <source>
        <dbReference type="Pfam" id="PF20644"/>
    </source>
</evidence>
<evidence type="ECO:0000256" key="4">
    <source>
        <dbReference type="ARBA" id="ARBA00022771"/>
    </source>
</evidence>
<evidence type="ECO:0000256" key="6">
    <source>
        <dbReference type="ARBA" id="ARBA00023015"/>
    </source>
</evidence>
<feature type="domain" description="Rrn7/TAF1B C-terminal cyclin" evidence="13">
    <location>
        <begin position="233"/>
        <end position="394"/>
    </location>
</feature>
<dbReference type="GO" id="GO:0008270">
    <property type="term" value="F:zinc ion binding"/>
    <property type="evidence" value="ECO:0007669"/>
    <property type="project" value="UniProtKB-KW"/>
</dbReference>
<dbReference type="AlphaFoldDB" id="A0A3M7M6S5"/>
<dbReference type="PANTHER" id="PTHR31576:SF2">
    <property type="entry name" value="TATA BOX-BINDING PROTEIN-ASSOCIATED FACTOR RNA POLYMERASE I SUBUNIT B"/>
    <property type="match status" value="1"/>
</dbReference>
<keyword evidence="4" id="KW-0863">Zinc-finger</keyword>
<evidence type="ECO:0000259" key="13">
    <source>
        <dbReference type="Pfam" id="PF20645"/>
    </source>
</evidence>
<evidence type="ECO:0000256" key="9">
    <source>
        <dbReference type="ARBA" id="ARBA00023242"/>
    </source>
</evidence>
<evidence type="ECO:0000256" key="3">
    <source>
        <dbReference type="ARBA" id="ARBA00022723"/>
    </source>
</evidence>
<keyword evidence="9" id="KW-0539">Nucleus</keyword>
<evidence type="ECO:0000256" key="1">
    <source>
        <dbReference type="ARBA" id="ARBA00004604"/>
    </source>
</evidence>
<reference evidence="14 15" key="1">
    <citation type="journal article" date="2014" name="PLoS ONE">
        <title>De novo Genome Assembly of the Fungal Plant Pathogen Pyrenophora semeniperda.</title>
        <authorList>
            <person name="Soliai M.M."/>
            <person name="Meyer S.E."/>
            <person name="Udall J.A."/>
            <person name="Elzinga D.E."/>
            <person name="Hermansen R.A."/>
            <person name="Bodily P.M."/>
            <person name="Hart A.A."/>
            <person name="Coleman C.E."/>
        </authorList>
    </citation>
    <scope>NUCLEOTIDE SEQUENCE [LARGE SCALE GENOMIC DNA]</scope>
    <source>
        <strain evidence="14 15">CCB06</strain>
        <tissue evidence="14">Mycelium</tissue>
    </source>
</reference>
<dbReference type="GO" id="GO:0003743">
    <property type="term" value="F:translation initiation factor activity"/>
    <property type="evidence" value="ECO:0007669"/>
    <property type="project" value="UniProtKB-KW"/>
</dbReference>
<evidence type="ECO:0000256" key="10">
    <source>
        <dbReference type="SAM" id="MobiDB-lite"/>
    </source>
</evidence>
<keyword evidence="5" id="KW-0862">Zinc</keyword>
<feature type="domain" description="RRN7-type" evidence="11">
    <location>
        <begin position="2"/>
        <end position="34"/>
    </location>
</feature>
<dbReference type="Pfam" id="PF20644">
    <property type="entry name" value="Rrn7_cyclin_N"/>
    <property type="match status" value="1"/>
</dbReference>
<dbReference type="PANTHER" id="PTHR31576">
    <property type="entry name" value="TATA BOX-BINDING PROTEIN-ASSOCIATED FACTOR RNA POLYMERASE I SUBUNIT B"/>
    <property type="match status" value="1"/>
</dbReference>
<keyword evidence="7" id="KW-0238">DNA-binding</keyword>
<accession>A0A3M7M6S5</accession>
<dbReference type="InterPro" id="IPR021752">
    <property type="entry name" value="TF_Rrn7_Zf"/>
</dbReference>
<keyword evidence="14" id="KW-0396">Initiation factor</keyword>
<gene>
    <name evidence="14" type="ORF">GMOD_00000152</name>
</gene>
<protein>
    <submittedName>
        <fullName evidence="14">Rna polymerase i specific transcription initiation factor rrn7</fullName>
    </submittedName>
</protein>
<feature type="region of interest" description="Disordered" evidence="10">
    <location>
        <begin position="137"/>
        <end position="161"/>
    </location>
</feature>
<feature type="domain" description="Rrn7/TAF1B N-terminal cyclin" evidence="12">
    <location>
        <begin position="81"/>
        <end position="213"/>
    </location>
</feature>
<dbReference type="Pfam" id="PF11781">
    <property type="entry name" value="Zn_ribbon_RRN7"/>
    <property type="match status" value="1"/>
</dbReference>
<evidence type="ECO:0000259" key="11">
    <source>
        <dbReference type="Pfam" id="PF11781"/>
    </source>
</evidence>
<feature type="compositionally biased region" description="Acidic residues" evidence="10">
    <location>
        <begin position="142"/>
        <end position="151"/>
    </location>
</feature>
<dbReference type="GO" id="GO:0042790">
    <property type="term" value="P:nucleolar large rRNA transcription by RNA polymerase I"/>
    <property type="evidence" value="ECO:0007669"/>
    <property type="project" value="TreeGrafter"/>
</dbReference>
<dbReference type="InterPro" id="IPR033599">
    <property type="entry name" value="TAF1B/Rrn7"/>
</dbReference>
<dbReference type="GO" id="GO:0001164">
    <property type="term" value="F:RNA polymerase I core promoter sequence-specific DNA binding"/>
    <property type="evidence" value="ECO:0007669"/>
    <property type="project" value="InterPro"/>
</dbReference>
<dbReference type="Proteomes" id="UP000265663">
    <property type="component" value="Unassembled WGS sequence"/>
</dbReference>
<dbReference type="GO" id="GO:0070860">
    <property type="term" value="C:RNA polymerase I core factor complex"/>
    <property type="evidence" value="ECO:0007669"/>
    <property type="project" value="InterPro"/>
</dbReference>
<keyword evidence="6" id="KW-0805">Transcription regulation</keyword>
<proteinExistence type="inferred from homology"/>
<dbReference type="InterPro" id="IPR048538">
    <property type="entry name" value="Rrn7_cyclin_C"/>
</dbReference>
<dbReference type="InterPro" id="IPR048540">
    <property type="entry name" value="Rrn7_cyclin_N"/>
</dbReference>
<evidence type="ECO:0000256" key="2">
    <source>
        <dbReference type="ARBA" id="ARBA00006899"/>
    </source>
</evidence>
<evidence type="ECO:0000256" key="8">
    <source>
        <dbReference type="ARBA" id="ARBA00023163"/>
    </source>
</evidence>
<name>A0A3M7M6S5_9PLEO</name>
<comment type="subcellular location">
    <subcellularLocation>
        <location evidence="1">Nucleus</location>
        <location evidence="1">Nucleolus</location>
    </subcellularLocation>
</comment>
<dbReference type="OrthoDB" id="428577at2759"/>
<keyword evidence="14" id="KW-0648">Protein biosynthesis</keyword>
<evidence type="ECO:0000256" key="5">
    <source>
        <dbReference type="ARBA" id="ARBA00022833"/>
    </source>
</evidence>
<keyword evidence="8" id="KW-0804">Transcription</keyword>
<evidence type="ECO:0000313" key="14">
    <source>
        <dbReference type="EMBL" id="RMZ70099.1"/>
    </source>
</evidence>
<dbReference type="Pfam" id="PF20645">
    <property type="entry name" value="Rrn7_cyclin_C"/>
    <property type="match status" value="1"/>
</dbReference>
<evidence type="ECO:0000256" key="7">
    <source>
        <dbReference type="ARBA" id="ARBA00023125"/>
    </source>
</evidence>
<evidence type="ECO:0000313" key="15">
    <source>
        <dbReference type="Proteomes" id="UP000265663"/>
    </source>
</evidence>